<evidence type="ECO:0000313" key="2">
    <source>
        <dbReference type="EMBL" id="WUS60704.1"/>
    </source>
</evidence>
<dbReference type="InterPro" id="IPR045864">
    <property type="entry name" value="aa-tRNA-synth_II/BPL/LPL"/>
</dbReference>
<dbReference type="EMBL" id="CP108482">
    <property type="protein sequence ID" value="WUS60704.1"/>
    <property type="molecule type" value="Genomic_DNA"/>
</dbReference>
<dbReference type="Proteomes" id="UP001432014">
    <property type="component" value="Chromosome"/>
</dbReference>
<dbReference type="Gene3D" id="3.30.930.10">
    <property type="entry name" value="Bira Bifunctional Protein, Domain 2"/>
    <property type="match status" value="1"/>
</dbReference>
<feature type="domain" description="Aminoacyl-transfer RNA synthetases class-II family profile" evidence="1">
    <location>
        <begin position="31"/>
        <end position="283"/>
    </location>
</feature>
<sequence>MTSTHFTIPDGEAAPIPTGAPGVQLYPAPFEAVVALLRQGIDALAADEGFPRLAIPPVVPRTLVERAGYVKAFPQLLGTVHSFAGTPAEWKELAPHAVEGGAWDSAQRAGDLVLLPAACYPVYAGLAGRELAQPERFAVEGQCFRQEATSEPGRLRSFRMVELVTAGTEAHCLSWRAAWLETVAGWLRGMSLKVEVEVADDPFFGPTRRLFQAAQRAQELKYELKAPVADGLVQAIASANFHKDHFGEVFGFTGEGAPGNTACMAFGIERIALALLHAHGGRPAEWPHSLVESIRGGN</sequence>
<dbReference type="PROSITE" id="PS50862">
    <property type="entry name" value="AA_TRNA_LIGASE_II"/>
    <property type="match status" value="1"/>
</dbReference>
<accession>A0ABZ1WJ63</accession>
<dbReference type="RefSeq" id="WP_329493193.1">
    <property type="nucleotide sequence ID" value="NZ_CP108460.1"/>
</dbReference>
<reference evidence="2 3" key="1">
    <citation type="submission" date="2022-10" db="EMBL/GenBank/DDBJ databases">
        <title>The complete genomes of actinobacterial strains from the NBC collection.</title>
        <authorList>
            <person name="Joergensen T.S."/>
            <person name="Alvarez Arevalo M."/>
            <person name="Sterndorff E.B."/>
            <person name="Faurdal D."/>
            <person name="Vuksanovic O."/>
            <person name="Mourched A.-S."/>
            <person name="Charusanti P."/>
            <person name="Shaw S."/>
            <person name="Blin K."/>
            <person name="Weber T."/>
        </authorList>
    </citation>
    <scope>NUCLEOTIDE SEQUENCE [LARGE SCALE GENOMIC DNA]</scope>
    <source>
        <strain evidence="2 3">NBC_01247</strain>
    </source>
</reference>
<dbReference type="SUPFAM" id="SSF55681">
    <property type="entry name" value="Class II aaRS and biotin synthetases"/>
    <property type="match status" value="1"/>
</dbReference>
<name>A0ABZ1WJ63_9ACTN</name>
<organism evidence="2 3">
    <name type="scientific">Kitasatospora herbaricolor</name>
    <dbReference type="NCBI Taxonomy" id="68217"/>
    <lineage>
        <taxon>Bacteria</taxon>
        <taxon>Bacillati</taxon>
        <taxon>Actinomycetota</taxon>
        <taxon>Actinomycetes</taxon>
        <taxon>Kitasatosporales</taxon>
        <taxon>Streptomycetaceae</taxon>
        <taxon>Kitasatospora</taxon>
    </lineage>
</organism>
<gene>
    <name evidence="2" type="ORF">OG469_37585</name>
</gene>
<protein>
    <recommendedName>
        <fullName evidence="1">Aminoacyl-transfer RNA synthetases class-II family profile domain-containing protein</fullName>
    </recommendedName>
</protein>
<keyword evidence="3" id="KW-1185">Reference proteome</keyword>
<dbReference type="InterPro" id="IPR006195">
    <property type="entry name" value="aa-tRNA-synth_II"/>
</dbReference>
<evidence type="ECO:0000313" key="3">
    <source>
        <dbReference type="Proteomes" id="UP001432014"/>
    </source>
</evidence>
<proteinExistence type="predicted"/>
<evidence type="ECO:0000259" key="1">
    <source>
        <dbReference type="PROSITE" id="PS50862"/>
    </source>
</evidence>